<dbReference type="SMART" id="SM01037">
    <property type="entry name" value="Bet_v_1"/>
    <property type="match status" value="1"/>
</dbReference>
<dbReference type="KEGG" id="aprc:113849961"/>
<dbReference type="PANTHER" id="PTHR31338:SF16">
    <property type="entry name" value="POLYKETIDE CYCLASE_DEHYDRASE AND LIPID TRANSPORT SUPERFAMILY PROTEIN"/>
    <property type="match status" value="1"/>
</dbReference>
<dbReference type="InterPro" id="IPR000916">
    <property type="entry name" value="Bet_v_I/MLP"/>
</dbReference>
<dbReference type="InterPro" id="IPR023393">
    <property type="entry name" value="START-like_dom_sf"/>
</dbReference>
<dbReference type="Gene3D" id="3.30.530.20">
    <property type="match status" value="1"/>
</dbReference>
<evidence type="ECO:0000313" key="4">
    <source>
        <dbReference type="RefSeq" id="XP_027336045.1"/>
    </source>
</evidence>
<dbReference type="SUPFAM" id="SSF55961">
    <property type="entry name" value="Bet v1-like"/>
    <property type="match status" value="1"/>
</dbReference>
<dbReference type="OrthoDB" id="1847301at2759"/>
<protein>
    <submittedName>
        <fullName evidence="4">MLP-like protein 31</fullName>
    </submittedName>
</protein>
<evidence type="ECO:0000256" key="1">
    <source>
        <dbReference type="ARBA" id="ARBA00038242"/>
    </source>
</evidence>
<evidence type="ECO:0000313" key="3">
    <source>
        <dbReference type="Proteomes" id="UP000694853"/>
    </source>
</evidence>
<proteinExistence type="inferred from homology"/>
<dbReference type="GO" id="GO:0006952">
    <property type="term" value="P:defense response"/>
    <property type="evidence" value="ECO:0007669"/>
    <property type="project" value="InterPro"/>
</dbReference>
<dbReference type="CDD" id="cd07816">
    <property type="entry name" value="Bet_v1-like"/>
    <property type="match status" value="1"/>
</dbReference>
<dbReference type="RefSeq" id="XP_027336045.1">
    <property type="nucleotide sequence ID" value="XM_027480244.1"/>
</dbReference>
<dbReference type="AlphaFoldDB" id="A0A8B8JX76"/>
<dbReference type="Proteomes" id="UP000694853">
    <property type="component" value="Unplaced"/>
</dbReference>
<organism evidence="3 4">
    <name type="scientific">Abrus precatorius</name>
    <name type="common">Indian licorice</name>
    <name type="synonym">Glycine abrus</name>
    <dbReference type="NCBI Taxonomy" id="3816"/>
    <lineage>
        <taxon>Eukaryota</taxon>
        <taxon>Viridiplantae</taxon>
        <taxon>Streptophyta</taxon>
        <taxon>Embryophyta</taxon>
        <taxon>Tracheophyta</taxon>
        <taxon>Spermatophyta</taxon>
        <taxon>Magnoliopsida</taxon>
        <taxon>eudicotyledons</taxon>
        <taxon>Gunneridae</taxon>
        <taxon>Pentapetalae</taxon>
        <taxon>rosids</taxon>
        <taxon>fabids</taxon>
        <taxon>Fabales</taxon>
        <taxon>Fabaceae</taxon>
        <taxon>Papilionoideae</taxon>
        <taxon>50 kb inversion clade</taxon>
        <taxon>NPAAA clade</taxon>
        <taxon>indigoferoid/millettioid clade</taxon>
        <taxon>Abreae</taxon>
        <taxon>Abrus</taxon>
    </lineage>
</organism>
<dbReference type="PANTHER" id="PTHR31338">
    <property type="entry name" value="POLYKETIDE CYCLASE/DEHYDRASE AND LIPID TRANSPORT SUPERFAMILY PROTEIN"/>
    <property type="match status" value="1"/>
</dbReference>
<name>A0A8B8JX76_ABRPR</name>
<dbReference type="InterPro" id="IPR052006">
    <property type="entry name" value="MLP-like"/>
</dbReference>
<evidence type="ECO:0000259" key="2">
    <source>
        <dbReference type="SMART" id="SM01037"/>
    </source>
</evidence>
<comment type="similarity">
    <text evidence="1">Belongs to the MLP family.</text>
</comment>
<gene>
    <name evidence="4" type="primary">LOC113849961</name>
</gene>
<accession>A0A8B8JX76</accession>
<dbReference type="GeneID" id="113849961"/>
<reference evidence="3" key="1">
    <citation type="journal article" date="2019" name="Toxins">
        <title>Detection of Abrin-Like and Prepropulchellin-Like Toxin Genes and Transcripts Using Whole Genome Sequencing and Full-Length Transcript Sequencing of Abrus precatorius.</title>
        <authorList>
            <person name="Hovde B.T."/>
            <person name="Daligault H.E."/>
            <person name="Hanschen E.R."/>
            <person name="Kunde Y.A."/>
            <person name="Johnson M.B."/>
            <person name="Starkenburg S.R."/>
            <person name="Johnson S.L."/>
        </authorList>
    </citation>
    <scope>NUCLEOTIDE SEQUENCE [LARGE SCALE GENOMIC DNA]</scope>
</reference>
<feature type="domain" description="Bet v I/Major latex protein" evidence="2">
    <location>
        <begin position="2"/>
        <end position="151"/>
    </location>
</feature>
<reference evidence="4" key="2">
    <citation type="submission" date="2025-08" db="UniProtKB">
        <authorList>
            <consortium name="RefSeq"/>
        </authorList>
    </citation>
    <scope>IDENTIFICATION</scope>
    <source>
        <tissue evidence="4">Young leaves</tissue>
    </source>
</reference>
<sequence>MALTGKVGTELKIQTPAAKFFNIFVEQLHHIQNITDTVHDTKLHEGEWHDVGSVKHWTYTIDGKVTTCKENFEVIDVQNKSLTFNLYDGDVAKQYKILKAHLHVIDQDDGNAVAKWIYEFEKVNEDIKPPYGYLDFVIKATKDVDDHLIKA</sequence>
<keyword evidence="3" id="KW-1185">Reference proteome</keyword>
<dbReference type="Pfam" id="PF00407">
    <property type="entry name" value="Bet_v_1"/>
    <property type="match status" value="1"/>
</dbReference>